<evidence type="ECO:0000259" key="4">
    <source>
        <dbReference type="Pfam" id="PF00139"/>
    </source>
</evidence>
<comment type="caution">
    <text evidence="5">The sequence shown here is derived from an EMBL/GenBank/DDBJ whole genome shotgun (WGS) entry which is preliminary data.</text>
</comment>
<evidence type="ECO:0000256" key="1">
    <source>
        <dbReference type="ARBA" id="ARBA00007606"/>
    </source>
</evidence>
<dbReference type="GO" id="GO:0030246">
    <property type="term" value="F:carbohydrate binding"/>
    <property type="evidence" value="ECO:0007669"/>
    <property type="project" value="UniProtKB-KW"/>
</dbReference>
<dbReference type="PANTHER" id="PTHR32401:SF15">
    <property type="entry name" value="L-TYPE LECTIN-DOMAIN CONTAINING RECEPTOR KINASE VIII.2-LIKE"/>
    <property type="match status" value="1"/>
</dbReference>
<dbReference type="InterPro" id="IPR013320">
    <property type="entry name" value="ConA-like_dom_sf"/>
</dbReference>
<dbReference type="InterPro" id="IPR050258">
    <property type="entry name" value="Leguminous_Lectin"/>
</dbReference>
<dbReference type="Gene3D" id="2.60.120.200">
    <property type="match status" value="1"/>
</dbReference>
<name>A0AAV8T0E9_9ROSI</name>
<dbReference type="AlphaFoldDB" id="A0AAV8T0E9"/>
<dbReference type="InterPro" id="IPR001220">
    <property type="entry name" value="Legume_lectin_dom"/>
</dbReference>
<dbReference type="PANTHER" id="PTHR32401">
    <property type="entry name" value="CONCANAVALIN A-LIKE LECTIN FAMILY PROTEIN"/>
    <property type="match status" value="1"/>
</dbReference>
<gene>
    <name evidence="5" type="ORF">K2173_011082</name>
</gene>
<keyword evidence="2" id="KW-0430">Lectin</keyword>
<reference evidence="5 6" key="1">
    <citation type="submission" date="2021-09" db="EMBL/GenBank/DDBJ databases">
        <title>Genomic insights and catalytic innovation underlie evolution of tropane alkaloids biosynthesis.</title>
        <authorList>
            <person name="Wang Y.-J."/>
            <person name="Tian T."/>
            <person name="Huang J.-P."/>
            <person name="Huang S.-X."/>
        </authorList>
    </citation>
    <scope>NUCLEOTIDE SEQUENCE [LARGE SCALE GENOMIC DNA]</scope>
    <source>
        <strain evidence="5">KIB-2018</strain>
        <tissue evidence="5">Leaf</tissue>
    </source>
</reference>
<comment type="similarity">
    <text evidence="1">Belongs to the leguminous lectin family.</text>
</comment>
<sequence>MAAFILSISASRFRLVIIRLITLNFIFRLTNSTQTSNYPSFDPQVVALRRDNAFRPNPYAAIPSLLMYVNPFKFQDSSPSKATSFSTEFSFSFTGNANRLSLLMGPNNFAPQFLGQAPSEFYGEKGYLGIHFDASNVADFNAGHVSVSVMNEQSRHIVTVGGEKFKSWIDYDAKSKRVDVRISKFGDIRPRNPIVSFSIDLSEMWGDSGVYVGLGSLNGNVSESCIVYSWRFWLRKVPNWMHSLPVDPHSYYMDQHKQDLRMKKKKKKTSCPFVMLSSWIIFATGCGALMAFLGLFVWAAIVNRYTVFPMENNLLPVGFKYEKLRTETYKNAKILDK</sequence>
<protein>
    <recommendedName>
        <fullName evidence="4">Legume lectin domain-containing protein</fullName>
    </recommendedName>
</protein>
<accession>A0AAV8T0E9</accession>
<keyword evidence="6" id="KW-1185">Reference proteome</keyword>
<feature type="domain" description="Legume lectin" evidence="4">
    <location>
        <begin position="66"/>
        <end position="242"/>
    </location>
</feature>
<keyword evidence="3" id="KW-1133">Transmembrane helix</keyword>
<dbReference type="Proteomes" id="UP001159364">
    <property type="component" value="Linkage Group LG07"/>
</dbReference>
<feature type="transmembrane region" description="Helical" evidence="3">
    <location>
        <begin position="271"/>
        <end position="301"/>
    </location>
</feature>
<keyword evidence="3" id="KW-0812">Transmembrane</keyword>
<evidence type="ECO:0000256" key="2">
    <source>
        <dbReference type="ARBA" id="ARBA00022734"/>
    </source>
</evidence>
<dbReference type="EMBL" id="JAIWQS010000007">
    <property type="protein sequence ID" value="KAJ8760212.1"/>
    <property type="molecule type" value="Genomic_DNA"/>
</dbReference>
<evidence type="ECO:0000256" key="3">
    <source>
        <dbReference type="SAM" id="Phobius"/>
    </source>
</evidence>
<evidence type="ECO:0000313" key="5">
    <source>
        <dbReference type="EMBL" id="KAJ8760212.1"/>
    </source>
</evidence>
<evidence type="ECO:0000313" key="6">
    <source>
        <dbReference type="Proteomes" id="UP001159364"/>
    </source>
</evidence>
<keyword evidence="3" id="KW-0472">Membrane</keyword>
<dbReference type="SUPFAM" id="SSF49899">
    <property type="entry name" value="Concanavalin A-like lectins/glucanases"/>
    <property type="match status" value="1"/>
</dbReference>
<organism evidence="5 6">
    <name type="scientific">Erythroxylum novogranatense</name>
    <dbReference type="NCBI Taxonomy" id="1862640"/>
    <lineage>
        <taxon>Eukaryota</taxon>
        <taxon>Viridiplantae</taxon>
        <taxon>Streptophyta</taxon>
        <taxon>Embryophyta</taxon>
        <taxon>Tracheophyta</taxon>
        <taxon>Spermatophyta</taxon>
        <taxon>Magnoliopsida</taxon>
        <taxon>eudicotyledons</taxon>
        <taxon>Gunneridae</taxon>
        <taxon>Pentapetalae</taxon>
        <taxon>rosids</taxon>
        <taxon>fabids</taxon>
        <taxon>Malpighiales</taxon>
        <taxon>Erythroxylaceae</taxon>
        <taxon>Erythroxylum</taxon>
    </lineage>
</organism>
<proteinExistence type="inferred from homology"/>
<dbReference type="Pfam" id="PF00139">
    <property type="entry name" value="Lectin_legB"/>
    <property type="match status" value="1"/>
</dbReference>